<feature type="region of interest" description="Disordered" evidence="1">
    <location>
        <begin position="1"/>
        <end position="287"/>
    </location>
</feature>
<protein>
    <submittedName>
        <fullName evidence="2">Uncharacterized protein</fullName>
    </submittedName>
</protein>
<keyword evidence="3" id="KW-1185">Reference proteome</keyword>
<evidence type="ECO:0000256" key="1">
    <source>
        <dbReference type="SAM" id="MobiDB-lite"/>
    </source>
</evidence>
<reference evidence="2" key="1">
    <citation type="submission" date="2020-05" db="EMBL/GenBank/DDBJ databases">
        <title>Mycena genomes resolve the evolution of fungal bioluminescence.</title>
        <authorList>
            <person name="Tsai I.J."/>
        </authorList>
    </citation>
    <scope>NUCLEOTIDE SEQUENCE</scope>
    <source>
        <strain evidence="2">CCC161011</strain>
    </source>
</reference>
<feature type="compositionally biased region" description="Acidic residues" evidence="1">
    <location>
        <begin position="399"/>
        <end position="439"/>
    </location>
</feature>
<dbReference type="OrthoDB" id="3014170at2759"/>
<dbReference type="Proteomes" id="UP000620124">
    <property type="component" value="Unassembled WGS sequence"/>
</dbReference>
<feature type="region of interest" description="Disordered" evidence="1">
    <location>
        <begin position="394"/>
        <end position="439"/>
    </location>
</feature>
<feature type="compositionally biased region" description="Basic residues" evidence="1">
    <location>
        <begin position="204"/>
        <end position="216"/>
    </location>
</feature>
<feature type="compositionally biased region" description="Polar residues" evidence="1">
    <location>
        <begin position="175"/>
        <end position="184"/>
    </location>
</feature>
<evidence type="ECO:0000313" key="3">
    <source>
        <dbReference type="Proteomes" id="UP000620124"/>
    </source>
</evidence>
<accession>A0A8H7CU16</accession>
<feature type="region of interest" description="Disordered" evidence="1">
    <location>
        <begin position="595"/>
        <end position="622"/>
    </location>
</feature>
<gene>
    <name evidence="2" type="ORF">MVEN_01328000</name>
</gene>
<comment type="caution">
    <text evidence="2">The sequence shown here is derived from an EMBL/GenBank/DDBJ whole genome shotgun (WGS) entry which is preliminary data.</text>
</comment>
<organism evidence="2 3">
    <name type="scientific">Mycena venus</name>
    <dbReference type="NCBI Taxonomy" id="2733690"/>
    <lineage>
        <taxon>Eukaryota</taxon>
        <taxon>Fungi</taxon>
        <taxon>Dikarya</taxon>
        <taxon>Basidiomycota</taxon>
        <taxon>Agaricomycotina</taxon>
        <taxon>Agaricomycetes</taxon>
        <taxon>Agaricomycetidae</taxon>
        <taxon>Agaricales</taxon>
        <taxon>Marasmiineae</taxon>
        <taxon>Mycenaceae</taxon>
        <taxon>Mycena</taxon>
    </lineage>
</organism>
<feature type="compositionally biased region" description="Basic and acidic residues" evidence="1">
    <location>
        <begin position="44"/>
        <end position="97"/>
    </location>
</feature>
<feature type="compositionally biased region" description="Basic and acidic residues" evidence="1">
    <location>
        <begin position="187"/>
        <end position="203"/>
    </location>
</feature>
<dbReference type="EMBL" id="JACAZI010000010">
    <property type="protein sequence ID" value="KAF7350245.1"/>
    <property type="molecule type" value="Genomic_DNA"/>
</dbReference>
<feature type="compositionally biased region" description="Acidic residues" evidence="1">
    <location>
        <begin position="112"/>
        <end position="157"/>
    </location>
</feature>
<evidence type="ECO:0000313" key="2">
    <source>
        <dbReference type="EMBL" id="KAF7350245.1"/>
    </source>
</evidence>
<name>A0A8H7CU16_9AGAR</name>
<dbReference type="AlphaFoldDB" id="A0A8H7CU16"/>
<sequence>MPPAKDKGKGKQVPTAPRLATRSSNEKKRPAFDTGFRAPWRTKRTSEQKKADDDKAESDKLEAERQQKKLTERVAELEDNMRQQDLERAAHANHPKDAAVPSARGNAKSGAQEEEVEPAEEEEGVAPQDEFELDSQDEYEDDPEADEDESDKDDNEDDRGRSRKFKLSRKDVEAAQSTKSQSGTPKVDGEPDKRKNPPTADKKVVKKAKKSKKSGLAKRTASSASGKSSLMAVDSDEDDSMVRYGGPAVDDDANEHVELKSKKRGRPVQSDTVKVTIPPKPPTLKDLHEGRDKWTVQDLPANATRIFNDHVIPLARALKGVDLDPWEPLTNFQLQGIIDMVYIQDGHDVEKHGLIPDVKKEPVWHGLVGYRLNDWRGNIGRQALKGIEAMIAEARAEPEPEPEPEPEAPEPEGDNTEDQVDADNEAPVEEGEDEFPDEYFDLKTPESVAAYIEWALRAEGHTAPFHWRRWGQGKKKKEGLFETALIAYAYVSHLVALRAVPSCYVPAPDPKPPIAALILCIQAVERALRAWSTGNLVISSTTKRDHFSKDNWADTSKTVDGKDMKDRRATKYVHTLLDFTPEQWAAIEDRASQWMPKKRAGSSRGSSMDASGMDELPSDEDDYFVLKADA</sequence>
<proteinExistence type="predicted"/>